<gene>
    <name evidence="1" type="ORF">T10_4803</name>
</gene>
<comment type="caution">
    <text evidence="1">The sequence shown here is derived from an EMBL/GenBank/DDBJ whole genome shotgun (WGS) entry which is preliminary data.</text>
</comment>
<proteinExistence type="predicted"/>
<accession>A0A0V1MWE6</accession>
<reference evidence="1 2" key="1">
    <citation type="submission" date="2015-01" db="EMBL/GenBank/DDBJ databases">
        <title>Evolution of Trichinella species and genotypes.</title>
        <authorList>
            <person name="Korhonen P.K."/>
            <person name="Edoardo P."/>
            <person name="Giuseppe L.R."/>
            <person name="Gasser R.B."/>
        </authorList>
    </citation>
    <scope>NUCLEOTIDE SEQUENCE [LARGE SCALE GENOMIC DNA]</scope>
    <source>
        <strain evidence="1">ISS1980</strain>
    </source>
</reference>
<sequence length="61" mass="7005">MIQADIEKMYLQIGLRPEDQDVCRFLSQEASPQAPAKIYRLTRVGVDLSTSNFLDMKLTRC</sequence>
<organism evidence="1 2">
    <name type="scientific">Trichinella papuae</name>
    <dbReference type="NCBI Taxonomy" id="268474"/>
    <lineage>
        <taxon>Eukaryota</taxon>
        <taxon>Metazoa</taxon>
        <taxon>Ecdysozoa</taxon>
        <taxon>Nematoda</taxon>
        <taxon>Enoplea</taxon>
        <taxon>Dorylaimia</taxon>
        <taxon>Trichinellida</taxon>
        <taxon>Trichinellidae</taxon>
        <taxon>Trichinella</taxon>
    </lineage>
</organism>
<evidence type="ECO:0000313" key="2">
    <source>
        <dbReference type="Proteomes" id="UP000054843"/>
    </source>
</evidence>
<protein>
    <submittedName>
        <fullName evidence="1">Uncharacterized protein</fullName>
    </submittedName>
</protein>
<dbReference type="AlphaFoldDB" id="A0A0V1MWE6"/>
<dbReference type="OrthoDB" id="6434680at2759"/>
<evidence type="ECO:0000313" key="1">
    <source>
        <dbReference type="EMBL" id="KRZ75891.1"/>
    </source>
</evidence>
<dbReference type="EMBL" id="JYDO01000033">
    <property type="protein sequence ID" value="KRZ75891.1"/>
    <property type="molecule type" value="Genomic_DNA"/>
</dbReference>
<name>A0A0V1MWE6_9BILA</name>
<keyword evidence="2" id="KW-1185">Reference proteome</keyword>
<dbReference type="Proteomes" id="UP000054843">
    <property type="component" value="Unassembled WGS sequence"/>
</dbReference>